<dbReference type="InterPro" id="IPR050471">
    <property type="entry name" value="AB_hydrolase"/>
</dbReference>
<dbReference type="Proteomes" id="UP000268727">
    <property type="component" value="Unassembled WGS sequence"/>
</dbReference>
<dbReference type="OrthoDB" id="5431692at2"/>
<sequence length="274" mass="30204">MGAGYLRAPWGLLHYRCGGDEPLAGQLERGLPLLLMFHQSPLSSRRYRPALDGLARSCVPVAVDTPGYGSSEAGRGVWDVDRYADVAWFVADHLGVRRPWLFGRATGAVFALHAAARRPGRAAGVVLHGVPVYTEREKADRLATFAPPWAPDEDGDHLRWIWDRVRGEYPWADVGLLTALVRDYLDAGADFARSYRAVWRHDLHDSARRAGPVDLLLSGSADRIAAMHERSVAAIGHRRAVVLPGATDFLAEQEPDRFRAVLADTIDQKRVTTG</sequence>
<accession>A0A3N1GY14</accession>
<evidence type="ECO:0000259" key="1">
    <source>
        <dbReference type="Pfam" id="PF00561"/>
    </source>
</evidence>
<name>A0A3N1GY14_9PSEU</name>
<dbReference type="AlphaFoldDB" id="A0A3N1GY14"/>
<evidence type="ECO:0000313" key="2">
    <source>
        <dbReference type="EMBL" id="ROP34996.1"/>
    </source>
</evidence>
<protein>
    <submittedName>
        <fullName evidence="2">Pimeloyl-ACP methyl ester carboxylesterase</fullName>
    </submittedName>
</protein>
<dbReference type="InterPro" id="IPR000073">
    <property type="entry name" value="AB_hydrolase_1"/>
</dbReference>
<dbReference type="Pfam" id="PF00561">
    <property type="entry name" value="Abhydrolase_1"/>
    <property type="match status" value="1"/>
</dbReference>
<dbReference type="EMBL" id="RJKM01000001">
    <property type="protein sequence ID" value="ROP34996.1"/>
    <property type="molecule type" value="Genomic_DNA"/>
</dbReference>
<dbReference type="Gene3D" id="3.40.50.1820">
    <property type="entry name" value="alpha/beta hydrolase"/>
    <property type="match status" value="1"/>
</dbReference>
<organism evidence="2 3">
    <name type="scientific">Saccharothrix texasensis</name>
    <dbReference type="NCBI Taxonomy" id="103734"/>
    <lineage>
        <taxon>Bacteria</taxon>
        <taxon>Bacillati</taxon>
        <taxon>Actinomycetota</taxon>
        <taxon>Actinomycetes</taxon>
        <taxon>Pseudonocardiales</taxon>
        <taxon>Pseudonocardiaceae</taxon>
        <taxon>Saccharothrix</taxon>
    </lineage>
</organism>
<keyword evidence="3" id="KW-1185">Reference proteome</keyword>
<dbReference type="PANTHER" id="PTHR43433:SF5">
    <property type="entry name" value="AB HYDROLASE-1 DOMAIN-CONTAINING PROTEIN"/>
    <property type="match status" value="1"/>
</dbReference>
<dbReference type="GO" id="GO:0003824">
    <property type="term" value="F:catalytic activity"/>
    <property type="evidence" value="ECO:0007669"/>
    <property type="project" value="UniProtKB-ARBA"/>
</dbReference>
<dbReference type="InterPro" id="IPR029058">
    <property type="entry name" value="AB_hydrolase_fold"/>
</dbReference>
<reference evidence="2 3" key="1">
    <citation type="submission" date="2018-11" db="EMBL/GenBank/DDBJ databases">
        <title>Sequencing the genomes of 1000 actinobacteria strains.</title>
        <authorList>
            <person name="Klenk H.-P."/>
        </authorList>
    </citation>
    <scope>NUCLEOTIDE SEQUENCE [LARGE SCALE GENOMIC DNA]</scope>
    <source>
        <strain evidence="2 3">DSM 44231</strain>
    </source>
</reference>
<feature type="domain" description="AB hydrolase-1" evidence="1">
    <location>
        <begin position="32"/>
        <end position="144"/>
    </location>
</feature>
<dbReference type="RefSeq" id="WP_123741217.1">
    <property type="nucleotide sequence ID" value="NZ_RJKM01000001.1"/>
</dbReference>
<proteinExistence type="predicted"/>
<evidence type="ECO:0000313" key="3">
    <source>
        <dbReference type="Proteomes" id="UP000268727"/>
    </source>
</evidence>
<dbReference type="PANTHER" id="PTHR43433">
    <property type="entry name" value="HYDROLASE, ALPHA/BETA FOLD FAMILY PROTEIN"/>
    <property type="match status" value="1"/>
</dbReference>
<gene>
    <name evidence="2" type="ORF">EDD40_0209</name>
</gene>
<comment type="caution">
    <text evidence="2">The sequence shown here is derived from an EMBL/GenBank/DDBJ whole genome shotgun (WGS) entry which is preliminary data.</text>
</comment>
<dbReference type="SUPFAM" id="SSF53474">
    <property type="entry name" value="alpha/beta-Hydrolases"/>
    <property type="match status" value="1"/>
</dbReference>